<feature type="compositionally biased region" description="Gly residues" evidence="1">
    <location>
        <begin position="7"/>
        <end position="18"/>
    </location>
</feature>
<keyword evidence="3" id="KW-1185">Reference proteome</keyword>
<dbReference type="Proteomes" id="UP001589575">
    <property type="component" value="Unassembled WGS sequence"/>
</dbReference>
<evidence type="ECO:0000313" key="3">
    <source>
        <dbReference type="Proteomes" id="UP001589575"/>
    </source>
</evidence>
<organism evidence="2 3">
    <name type="scientific">Citricoccus parietis</name>
    <dbReference type="NCBI Taxonomy" id="592307"/>
    <lineage>
        <taxon>Bacteria</taxon>
        <taxon>Bacillati</taxon>
        <taxon>Actinomycetota</taxon>
        <taxon>Actinomycetes</taxon>
        <taxon>Micrococcales</taxon>
        <taxon>Micrococcaceae</taxon>
        <taxon>Citricoccus</taxon>
    </lineage>
</organism>
<protein>
    <submittedName>
        <fullName evidence="2">Uncharacterized protein</fullName>
    </submittedName>
</protein>
<name>A0ABV5FT94_9MICC</name>
<reference evidence="2 3" key="1">
    <citation type="submission" date="2024-09" db="EMBL/GenBank/DDBJ databases">
        <authorList>
            <person name="Sun Q."/>
            <person name="Mori K."/>
        </authorList>
    </citation>
    <scope>NUCLEOTIDE SEQUENCE [LARGE SCALE GENOMIC DNA]</scope>
    <source>
        <strain evidence="2 3">CCM 7609</strain>
    </source>
</reference>
<feature type="region of interest" description="Disordered" evidence="1">
    <location>
        <begin position="1"/>
        <end position="22"/>
    </location>
</feature>
<feature type="region of interest" description="Disordered" evidence="1">
    <location>
        <begin position="51"/>
        <end position="74"/>
    </location>
</feature>
<evidence type="ECO:0000256" key="1">
    <source>
        <dbReference type="SAM" id="MobiDB-lite"/>
    </source>
</evidence>
<accession>A0ABV5FT94</accession>
<dbReference type="EMBL" id="JBHMFI010000001">
    <property type="protein sequence ID" value="MFB9069850.1"/>
    <property type="molecule type" value="Genomic_DNA"/>
</dbReference>
<sequence>MVTGTVAGAGGTDGGGLEPSGADSLRIWAAHPVIGKTNAAARDVMTVRREISTRPGLPETEVQGSGTSGAGGGT</sequence>
<comment type="caution">
    <text evidence="2">The sequence shown here is derived from an EMBL/GenBank/DDBJ whole genome shotgun (WGS) entry which is preliminary data.</text>
</comment>
<gene>
    <name evidence="2" type="ORF">ACFFX0_01000</name>
</gene>
<evidence type="ECO:0000313" key="2">
    <source>
        <dbReference type="EMBL" id="MFB9069850.1"/>
    </source>
</evidence>
<proteinExistence type="predicted"/>